<keyword evidence="2" id="KW-1185">Reference proteome</keyword>
<dbReference type="InterPro" id="IPR002321">
    <property type="entry name" value="Cyt_c_II"/>
</dbReference>
<dbReference type="GO" id="GO:0020037">
    <property type="term" value="F:heme binding"/>
    <property type="evidence" value="ECO:0007669"/>
    <property type="project" value="InterPro"/>
</dbReference>
<name>A0A7D3XTL6_9SPHN</name>
<dbReference type="SUPFAM" id="SSF47175">
    <property type="entry name" value="Cytochromes"/>
    <property type="match status" value="1"/>
</dbReference>
<evidence type="ECO:0000313" key="2">
    <source>
        <dbReference type="Proteomes" id="UP000504693"/>
    </source>
</evidence>
<dbReference type="Pfam" id="PF01322">
    <property type="entry name" value="Cytochrom_C_2"/>
    <property type="match status" value="1"/>
</dbReference>
<dbReference type="Proteomes" id="UP000504693">
    <property type="component" value="Chromosome"/>
</dbReference>
<dbReference type="GO" id="GO:0005506">
    <property type="term" value="F:iron ion binding"/>
    <property type="evidence" value="ECO:0007669"/>
    <property type="project" value="InterPro"/>
</dbReference>
<reference evidence="1 2" key="1">
    <citation type="submission" date="2020-05" db="EMBL/GenBank/DDBJ databases">
        <title>Erythrobacter mangrovi sp. nov., isolated from rhizosphere soil of mangrove plant (Kandelia candel).</title>
        <authorList>
            <person name="Ye Y.H."/>
        </authorList>
    </citation>
    <scope>NUCLEOTIDE SEQUENCE [LARGE SCALE GENOMIC DNA]</scope>
    <source>
        <strain evidence="1 2">EB310</strain>
    </source>
</reference>
<dbReference type="KEGG" id="emv:HQR01_14670"/>
<dbReference type="EMBL" id="CP053921">
    <property type="protein sequence ID" value="QKG72511.1"/>
    <property type="molecule type" value="Genomic_DNA"/>
</dbReference>
<protein>
    <submittedName>
        <fullName evidence="1">Cytochrome c</fullName>
    </submittedName>
</protein>
<dbReference type="GO" id="GO:0022900">
    <property type="term" value="P:electron transport chain"/>
    <property type="evidence" value="ECO:0007669"/>
    <property type="project" value="InterPro"/>
</dbReference>
<proteinExistence type="predicted"/>
<sequence length="111" mass="11530">MMVSTLAAVGRGAEDETALLKRTGFAIGGLQRFAQALPSLYGAETATVAGTRALPEVWSDKESFEARAAEFKSAVDTLGAAAAADDRAAFTQALESTKGACKACHDSFRAE</sequence>
<accession>A0A7D3XTL6</accession>
<gene>
    <name evidence="1" type="ORF">HQR01_14670</name>
</gene>
<dbReference type="PROSITE" id="PS51009">
    <property type="entry name" value="CYTCII"/>
    <property type="match status" value="1"/>
</dbReference>
<dbReference type="GO" id="GO:0009055">
    <property type="term" value="F:electron transfer activity"/>
    <property type="evidence" value="ECO:0007669"/>
    <property type="project" value="InterPro"/>
</dbReference>
<dbReference type="InterPro" id="IPR010980">
    <property type="entry name" value="Cyt_c/b562"/>
</dbReference>
<organism evidence="1 2">
    <name type="scientific">Erythrobacter mangrovi</name>
    <dbReference type="NCBI Taxonomy" id="2739433"/>
    <lineage>
        <taxon>Bacteria</taxon>
        <taxon>Pseudomonadati</taxon>
        <taxon>Pseudomonadota</taxon>
        <taxon>Alphaproteobacteria</taxon>
        <taxon>Sphingomonadales</taxon>
        <taxon>Erythrobacteraceae</taxon>
        <taxon>Erythrobacter/Porphyrobacter group</taxon>
        <taxon>Erythrobacter</taxon>
    </lineage>
</organism>
<evidence type="ECO:0000313" key="1">
    <source>
        <dbReference type="EMBL" id="QKG72511.1"/>
    </source>
</evidence>
<dbReference type="AlphaFoldDB" id="A0A7D3XTL6"/>
<dbReference type="Gene3D" id="1.20.120.10">
    <property type="entry name" value="Cytochrome c/b562"/>
    <property type="match status" value="1"/>
</dbReference>